<feature type="non-terminal residue" evidence="1">
    <location>
        <position position="1"/>
    </location>
</feature>
<dbReference type="Proteomes" id="UP000054485">
    <property type="component" value="Unassembled WGS sequence"/>
</dbReference>
<dbReference type="InParanoid" id="A0A0D0B656"/>
<reference evidence="2" key="2">
    <citation type="submission" date="2015-01" db="EMBL/GenBank/DDBJ databases">
        <title>Evolutionary Origins and Diversification of the Mycorrhizal Mutualists.</title>
        <authorList>
            <consortium name="DOE Joint Genome Institute"/>
            <consortium name="Mycorrhizal Genomics Consortium"/>
            <person name="Kohler A."/>
            <person name="Kuo A."/>
            <person name="Nagy L.G."/>
            <person name="Floudas D."/>
            <person name="Copeland A."/>
            <person name="Barry K.W."/>
            <person name="Cichocki N."/>
            <person name="Veneault-Fourrey C."/>
            <person name="LaButti K."/>
            <person name="Lindquist E.A."/>
            <person name="Lipzen A."/>
            <person name="Lundell T."/>
            <person name="Morin E."/>
            <person name="Murat C."/>
            <person name="Riley R."/>
            <person name="Ohm R."/>
            <person name="Sun H."/>
            <person name="Tunlid A."/>
            <person name="Henrissat B."/>
            <person name="Grigoriev I.V."/>
            <person name="Hibbett D.S."/>
            <person name="Martin F."/>
        </authorList>
    </citation>
    <scope>NUCLEOTIDE SEQUENCE [LARGE SCALE GENOMIC DNA]</scope>
    <source>
        <strain evidence="2">UH-Slu-Lm8-n1</strain>
    </source>
</reference>
<dbReference type="HOGENOM" id="CLU_116351_3_0_1"/>
<protein>
    <submittedName>
        <fullName evidence="1">Uncharacterized protein</fullName>
    </submittedName>
</protein>
<keyword evidence="2" id="KW-1185">Reference proteome</keyword>
<sequence length="134" mass="15838">YRIALFQFWRGQEEPNRLYPLHWAFYIETGPDVGNTYEVVGDENTYTFRTRVNQLLENKEDHRGGCYVGRVNSDAELVKMGDILAKVEIHRNLPFWNSNSWVETALRVLHDARFCIYSEQFMKFGRLQNTMLLA</sequence>
<dbReference type="EMBL" id="KN835174">
    <property type="protein sequence ID" value="KIK45354.1"/>
    <property type="molecule type" value="Genomic_DNA"/>
</dbReference>
<reference evidence="1 2" key="1">
    <citation type="submission" date="2014-04" db="EMBL/GenBank/DDBJ databases">
        <authorList>
            <consortium name="DOE Joint Genome Institute"/>
            <person name="Kuo A."/>
            <person name="Ruytinx J."/>
            <person name="Rineau F."/>
            <person name="Colpaert J."/>
            <person name="Kohler A."/>
            <person name="Nagy L.G."/>
            <person name="Floudas D."/>
            <person name="Copeland A."/>
            <person name="Barry K.W."/>
            <person name="Cichocki N."/>
            <person name="Veneault-Fourrey C."/>
            <person name="LaButti K."/>
            <person name="Lindquist E.A."/>
            <person name="Lipzen A."/>
            <person name="Lundell T."/>
            <person name="Morin E."/>
            <person name="Murat C."/>
            <person name="Sun H."/>
            <person name="Tunlid A."/>
            <person name="Henrissat B."/>
            <person name="Grigoriev I.V."/>
            <person name="Hibbett D.S."/>
            <person name="Martin F."/>
            <person name="Nordberg H.P."/>
            <person name="Cantor M.N."/>
            <person name="Hua S.X."/>
        </authorList>
    </citation>
    <scope>NUCLEOTIDE SEQUENCE [LARGE SCALE GENOMIC DNA]</scope>
    <source>
        <strain evidence="1 2">UH-Slu-Lm8-n1</strain>
    </source>
</reference>
<gene>
    <name evidence="1" type="ORF">CY34DRAFT_78130</name>
</gene>
<organism evidence="1 2">
    <name type="scientific">Suillus luteus UH-Slu-Lm8-n1</name>
    <dbReference type="NCBI Taxonomy" id="930992"/>
    <lineage>
        <taxon>Eukaryota</taxon>
        <taxon>Fungi</taxon>
        <taxon>Dikarya</taxon>
        <taxon>Basidiomycota</taxon>
        <taxon>Agaricomycotina</taxon>
        <taxon>Agaricomycetes</taxon>
        <taxon>Agaricomycetidae</taxon>
        <taxon>Boletales</taxon>
        <taxon>Suillineae</taxon>
        <taxon>Suillaceae</taxon>
        <taxon>Suillus</taxon>
    </lineage>
</organism>
<evidence type="ECO:0000313" key="2">
    <source>
        <dbReference type="Proteomes" id="UP000054485"/>
    </source>
</evidence>
<dbReference type="InterPro" id="IPR046670">
    <property type="entry name" value="DUF6540"/>
</dbReference>
<dbReference type="OrthoDB" id="37659at2759"/>
<name>A0A0D0B656_9AGAM</name>
<dbReference type="Pfam" id="PF20174">
    <property type="entry name" value="DUF6540"/>
    <property type="match status" value="1"/>
</dbReference>
<accession>A0A0D0B656</accession>
<proteinExistence type="predicted"/>
<dbReference type="AlphaFoldDB" id="A0A0D0B656"/>
<evidence type="ECO:0000313" key="1">
    <source>
        <dbReference type="EMBL" id="KIK45354.1"/>
    </source>
</evidence>